<keyword evidence="5" id="KW-0597">Phosphoprotein</keyword>
<feature type="transmembrane region" description="Helical" evidence="21">
    <location>
        <begin position="763"/>
        <end position="782"/>
    </location>
</feature>
<dbReference type="GO" id="GO:1900825">
    <property type="term" value="P:regulation of membrane depolarization during cardiac muscle cell action potential"/>
    <property type="evidence" value="ECO:0007669"/>
    <property type="project" value="TreeGrafter"/>
</dbReference>
<dbReference type="PANTHER" id="PTHR15715:SF22">
    <property type="entry name" value="SARCOLEMMAL MEMBRANE-ASSOCIATED PROTEIN"/>
    <property type="match status" value="1"/>
</dbReference>
<feature type="coiled-coil region" evidence="19">
    <location>
        <begin position="441"/>
        <end position="757"/>
    </location>
</feature>
<evidence type="ECO:0000256" key="8">
    <source>
        <dbReference type="ARBA" id="ARBA00022989"/>
    </source>
</evidence>
<feature type="coiled-coil region" evidence="19">
    <location>
        <begin position="172"/>
        <end position="199"/>
    </location>
</feature>
<evidence type="ECO:0000256" key="17">
    <source>
        <dbReference type="ARBA" id="ARBA00066015"/>
    </source>
</evidence>
<gene>
    <name evidence="24" type="primary">SLMAP</name>
</gene>
<evidence type="ECO:0000256" key="7">
    <source>
        <dbReference type="ARBA" id="ARBA00022824"/>
    </source>
</evidence>
<evidence type="ECO:0000256" key="12">
    <source>
        <dbReference type="ARBA" id="ARBA00023212"/>
    </source>
</evidence>
<dbReference type="AlphaFoldDB" id="A0A2Y9D6I6"/>
<dbReference type="RefSeq" id="XP_004368697.1">
    <property type="nucleotide sequence ID" value="XM_004368640.2"/>
</dbReference>
<dbReference type="PROSITE" id="PS50006">
    <property type="entry name" value="FHA_DOMAIN"/>
    <property type="match status" value="1"/>
</dbReference>
<evidence type="ECO:0000313" key="24">
    <source>
        <dbReference type="RefSeq" id="XP_004368697.1"/>
    </source>
</evidence>
<accession>A0A2Y9D6I6</accession>
<dbReference type="FunFam" id="2.60.200.20:FF:000003">
    <property type="entry name" value="sarcolemmal membrane-associated protein isoform X2"/>
    <property type="match status" value="1"/>
</dbReference>
<dbReference type="SUPFAM" id="SSF49879">
    <property type="entry name" value="SMAD/FHA domain"/>
    <property type="match status" value="1"/>
</dbReference>
<keyword evidence="9 19" id="KW-0175">Coiled coil</keyword>
<evidence type="ECO:0000256" key="1">
    <source>
        <dbReference type="ARBA" id="ARBA00004163"/>
    </source>
</evidence>
<reference evidence="24" key="1">
    <citation type="submission" date="2025-08" db="UniProtKB">
        <authorList>
            <consortium name="RefSeq"/>
        </authorList>
    </citation>
    <scope>IDENTIFICATION</scope>
</reference>
<name>A0A2Y9D6I6_TRIMA</name>
<comment type="function">
    <text evidence="14">Associates with the striatin-interacting phosphatase and kinase (STRIPAK) core complex, forming the extended (SIKE1:SLMAP)STRIPAK complex. The (SIKE1:SLMAP)STRIPAK complex dephosphorylates STK3 leading to the inhibition of Hippo signaling and the control of cell growth. May play a role during myoblast fusion.</text>
</comment>
<evidence type="ECO:0000256" key="18">
    <source>
        <dbReference type="ARBA" id="ARBA00074026"/>
    </source>
</evidence>
<keyword evidence="3" id="KW-1003">Cell membrane</keyword>
<evidence type="ECO:0000256" key="5">
    <source>
        <dbReference type="ARBA" id="ARBA00022553"/>
    </source>
</evidence>
<evidence type="ECO:0000256" key="11">
    <source>
        <dbReference type="ARBA" id="ARBA00023136"/>
    </source>
</evidence>
<dbReference type="InterPro" id="IPR000253">
    <property type="entry name" value="FHA_dom"/>
</dbReference>
<keyword evidence="8 21" id="KW-1133">Transmembrane helix</keyword>
<evidence type="ECO:0000313" key="23">
    <source>
        <dbReference type="Proteomes" id="UP000248480"/>
    </source>
</evidence>
<keyword evidence="6 21" id="KW-0812">Transmembrane</keyword>
<dbReference type="GeneID" id="101361219"/>
<keyword evidence="12" id="KW-0206">Cytoskeleton</keyword>
<dbReference type="InterPro" id="IPR008984">
    <property type="entry name" value="SMAD_FHA_dom_sf"/>
</dbReference>
<dbReference type="GO" id="GO:0031966">
    <property type="term" value="C:mitochondrial membrane"/>
    <property type="evidence" value="ECO:0007669"/>
    <property type="project" value="UniProtKB-SubCell"/>
</dbReference>
<dbReference type="GO" id="GO:0042383">
    <property type="term" value="C:sarcolemma"/>
    <property type="evidence" value="ECO:0007669"/>
    <property type="project" value="UniProtKB-SubCell"/>
</dbReference>
<evidence type="ECO:0000256" key="20">
    <source>
        <dbReference type="SAM" id="MobiDB-lite"/>
    </source>
</evidence>
<evidence type="ECO:0000256" key="15">
    <source>
        <dbReference type="ARBA" id="ARBA00060409"/>
    </source>
</evidence>
<keyword evidence="11 21" id="KW-0472">Membrane</keyword>
<dbReference type="InterPro" id="IPR051176">
    <property type="entry name" value="Cent_Immune-Sig_Mod"/>
</dbReference>
<evidence type="ECO:0000256" key="9">
    <source>
        <dbReference type="ARBA" id="ARBA00023054"/>
    </source>
</evidence>
<feature type="region of interest" description="Disordered" evidence="20">
    <location>
        <begin position="398"/>
        <end position="428"/>
    </location>
</feature>
<evidence type="ECO:0000256" key="19">
    <source>
        <dbReference type="SAM" id="Coils"/>
    </source>
</evidence>
<evidence type="ECO:0000256" key="3">
    <source>
        <dbReference type="ARBA" id="ARBA00022475"/>
    </source>
</evidence>
<evidence type="ECO:0000256" key="10">
    <source>
        <dbReference type="ARBA" id="ARBA00023128"/>
    </source>
</evidence>
<proteinExistence type="inferred from homology"/>
<keyword evidence="7" id="KW-0256">Endoplasmic reticulum</keyword>
<evidence type="ECO:0000256" key="14">
    <source>
        <dbReference type="ARBA" id="ARBA00057671"/>
    </source>
</evidence>
<protein>
    <recommendedName>
        <fullName evidence="18">Sarcolemmal membrane-associated protein</fullName>
    </recommendedName>
</protein>
<dbReference type="PANTHER" id="PTHR15715">
    <property type="entry name" value="CENTROSOMAL PROTEIN OF 170 KDA"/>
    <property type="match status" value="1"/>
</dbReference>
<dbReference type="Proteomes" id="UP000248480">
    <property type="component" value="Unplaced"/>
</dbReference>
<dbReference type="GO" id="GO:0072659">
    <property type="term" value="P:protein localization to plasma membrane"/>
    <property type="evidence" value="ECO:0007669"/>
    <property type="project" value="TreeGrafter"/>
</dbReference>
<keyword evidence="4" id="KW-0963">Cytoplasm</keyword>
<evidence type="ECO:0000256" key="13">
    <source>
        <dbReference type="ARBA" id="ARBA00046294"/>
    </source>
</evidence>
<dbReference type="Gene3D" id="2.60.200.20">
    <property type="match status" value="1"/>
</dbReference>
<comment type="subunit">
    <text evidence="17">Homodimer. Interacts with myosin. Interacts with SIKE1 and both associate with the STRIPAK core complex composed of PP2A catalytic and scaffolding subunits, the striatins (PP2A regulatory subunits), the striatin-associated proteins MOB4, STRIP1 and STRIP2, PDCD10 and members of the STE20 kinases, such as STK24 and STK26. Interacts (via FHA domain) with STK3 (when phosphorylated); the interaction associates STK3 with the STRIPAK complex.</text>
</comment>
<comment type="subcellular location">
    <subcellularLocation>
        <location evidence="15">Cell membrane</location>
        <location evidence="15">Sarcolemma</location>
        <topology evidence="15">Single-pass type IV membrane protein</topology>
    </subcellularLocation>
    <subcellularLocation>
        <location evidence="2">Cytoplasm</location>
        <location evidence="2">Cytoskeleton</location>
        <location evidence="2">Microtubule organizing center</location>
        <location evidence="2">Centrosome</location>
    </subcellularLocation>
    <subcellularLocation>
        <location evidence="1">Endoplasmic reticulum membrane</location>
        <topology evidence="1">Single-pass type IV membrane protein</topology>
    </subcellularLocation>
    <subcellularLocation>
        <location evidence="13">Mitochondrion membrane</location>
        <topology evidence="13">Single-pass type IV membrane protein</topology>
    </subcellularLocation>
</comment>
<feature type="domain" description="FHA" evidence="22">
    <location>
        <begin position="28"/>
        <end position="85"/>
    </location>
</feature>
<dbReference type="CTD" id="7871"/>
<comment type="similarity">
    <text evidence="16">Belongs to the SLMAP family.</text>
</comment>
<evidence type="ECO:0000259" key="22">
    <source>
        <dbReference type="PROSITE" id="PS50006"/>
    </source>
</evidence>
<dbReference type="OrthoDB" id="687730at2759"/>
<dbReference type="SMART" id="SM00240">
    <property type="entry name" value="FHA"/>
    <property type="match status" value="1"/>
</dbReference>
<feature type="compositionally biased region" description="Basic and acidic residues" evidence="20">
    <location>
        <begin position="398"/>
        <end position="408"/>
    </location>
</feature>
<dbReference type="CDD" id="cd21911">
    <property type="entry name" value="CC1_SLMAP"/>
    <property type="match status" value="1"/>
</dbReference>
<evidence type="ECO:0000256" key="6">
    <source>
        <dbReference type="ARBA" id="ARBA00022692"/>
    </source>
</evidence>
<keyword evidence="23" id="KW-1185">Reference proteome</keyword>
<organism evidence="23 24">
    <name type="scientific">Trichechus manatus latirostris</name>
    <name type="common">Florida manatee</name>
    <dbReference type="NCBI Taxonomy" id="127582"/>
    <lineage>
        <taxon>Eukaryota</taxon>
        <taxon>Metazoa</taxon>
        <taxon>Chordata</taxon>
        <taxon>Craniata</taxon>
        <taxon>Vertebrata</taxon>
        <taxon>Euteleostomi</taxon>
        <taxon>Mammalia</taxon>
        <taxon>Eutheria</taxon>
        <taxon>Afrotheria</taxon>
        <taxon>Sirenia</taxon>
        <taxon>Trichechidae</taxon>
        <taxon>Trichechus</taxon>
    </lineage>
</organism>
<dbReference type="Pfam" id="PF00498">
    <property type="entry name" value="FHA"/>
    <property type="match status" value="1"/>
</dbReference>
<dbReference type="GO" id="GO:0005813">
    <property type="term" value="C:centrosome"/>
    <property type="evidence" value="ECO:0007669"/>
    <property type="project" value="UniProtKB-SubCell"/>
</dbReference>
<evidence type="ECO:0000256" key="16">
    <source>
        <dbReference type="ARBA" id="ARBA00061687"/>
    </source>
</evidence>
<evidence type="ECO:0000256" key="2">
    <source>
        <dbReference type="ARBA" id="ARBA00004300"/>
    </source>
</evidence>
<evidence type="ECO:0000256" key="21">
    <source>
        <dbReference type="SAM" id="Phobius"/>
    </source>
</evidence>
<dbReference type="GO" id="GO:0005789">
    <property type="term" value="C:endoplasmic reticulum membrane"/>
    <property type="evidence" value="ECO:0007669"/>
    <property type="project" value="UniProtKB-SubCell"/>
</dbReference>
<keyword evidence="10" id="KW-0496">Mitochondrion</keyword>
<evidence type="ECO:0000256" key="4">
    <source>
        <dbReference type="ARBA" id="ARBA00022490"/>
    </source>
</evidence>
<dbReference type="CDD" id="cd22679">
    <property type="entry name" value="FHA_SLMAP"/>
    <property type="match status" value="1"/>
</dbReference>
<feature type="coiled-coil region" evidence="19">
    <location>
        <begin position="233"/>
        <end position="380"/>
    </location>
</feature>
<sequence>MPSALAIFTCRPNSHPFQERHVYLDEPIKIGRSVARCRPAQNNATFDCKVLSRNHALVWFDHKTGKFYLQDTKSSNGTFINSQRLSRGSEESPPCEILSGDIIQFGVDVTENTRKVTHGCIVSTIKLFLPDGMEARLRSDVIHAPLPSPVDKVAANTPSMYSQELFQLSQYLQEALHREQMLEQKLATLQRLLAITQEASDTSWQALIDEDRLLSRLEVMGNQLQACSKNQTEDSLRKELIALQEDKHNYETTAKESLRRVLQEKIEVVRKLSEVERSLSNTEDECTHLKEMNERTQEELRELANKYNGAVNEIKDLSDKLKVAEGKQEEIQQKGQAEKKELQHKIDEMEEKEQELQAKIEALQADNDFTNERLTALQEKLIVEGHLTKVVEETKLSKENQARAKESDLSDTLSPSKEKSSDDTTDAQMDEQDLNEPFAKVSLLKDDLQGAQSEIEAKQEIQHLRKELIEAQELARASKQKCFELQALLEEERKAYRNQVEESTKQIQVLQAQLQRLHIDIENLREEKDKEITNTRDELLSARDEILLLHQAAERAASERDTDIASLQEELRKVRAELERWRKAASEYEKEIVSLQNSFQLRCQQCEDQQREEATRLQGELEKLRREWKVLETECRSLRKENVSLSSELQRQERELHNSQKQSLELTSDLSILQMTRKELENQVGSLKEQHLRDSADLKTLLSKAENQAKDVQKEYEKTQTVLSELKLKYEMTEQEKQSITDELKQCKDNLKLLREKGNNKPWPWMPMLAALVVVTAIVLYVPGVARASP</sequence>